<dbReference type="InterPro" id="IPR007518">
    <property type="entry name" value="MINDY"/>
</dbReference>
<dbReference type="GO" id="GO:0071944">
    <property type="term" value="C:cell periphery"/>
    <property type="evidence" value="ECO:0007669"/>
    <property type="project" value="TreeGrafter"/>
</dbReference>
<accession>A0A8J4X6U9</accession>
<evidence type="ECO:0000256" key="1">
    <source>
        <dbReference type="ARBA" id="ARBA00000707"/>
    </source>
</evidence>
<dbReference type="Pfam" id="PF04424">
    <property type="entry name" value="MINDY_DUB"/>
    <property type="match status" value="1"/>
</dbReference>
<keyword evidence="3 6" id="KW-0378">Hydrolase</keyword>
<dbReference type="GO" id="GO:0005829">
    <property type="term" value="C:cytosol"/>
    <property type="evidence" value="ECO:0007669"/>
    <property type="project" value="TreeGrafter"/>
</dbReference>
<dbReference type="PANTHER" id="PTHR18063:SF8">
    <property type="entry name" value="UBIQUITIN CARBOXYL-TERMINAL HYDROLASE MINDY-2"/>
    <property type="match status" value="1"/>
</dbReference>
<evidence type="ECO:0000256" key="2">
    <source>
        <dbReference type="ARBA" id="ARBA00006616"/>
    </source>
</evidence>
<name>A0A8J4X6U9_CLAMG</name>
<dbReference type="InterPro" id="IPR033979">
    <property type="entry name" value="MINDY_domain"/>
</dbReference>
<reference evidence="6" key="1">
    <citation type="submission" date="2020-07" db="EMBL/GenBank/DDBJ databases">
        <title>Clarias magur genome sequencing, assembly and annotation.</title>
        <authorList>
            <person name="Kushwaha B."/>
            <person name="Kumar R."/>
            <person name="Das P."/>
            <person name="Joshi C.G."/>
            <person name="Kumar D."/>
            <person name="Nagpure N.S."/>
            <person name="Pandey M."/>
            <person name="Agarwal S."/>
            <person name="Srivastava S."/>
            <person name="Singh M."/>
            <person name="Sahoo L."/>
            <person name="Jayasankar P."/>
            <person name="Meher P.K."/>
            <person name="Koringa P.G."/>
            <person name="Iquebal M.A."/>
            <person name="Das S.P."/>
            <person name="Bit A."/>
            <person name="Patnaik S."/>
            <person name="Patel N."/>
            <person name="Shah T.M."/>
            <person name="Hinsu A."/>
            <person name="Jena J.K."/>
        </authorList>
    </citation>
    <scope>NUCLEOTIDE SEQUENCE</scope>
    <source>
        <strain evidence="6">CIFAMagur01</strain>
        <tissue evidence="6">Testis</tissue>
    </source>
</reference>
<feature type="compositionally biased region" description="Low complexity" evidence="4">
    <location>
        <begin position="91"/>
        <end position="105"/>
    </location>
</feature>
<dbReference type="PANTHER" id="PTHR18063">
    <property type="entry name" value="NF-E2 INDUCIBLE PROTEIN"/>
    <property type="match status" value="1"/>
</dbReference>
<keyword evidence="7" id="KW-1185">Reference proteome</keyword>
<organism evidence="6 7">
    <name type="scientific">Clarias magur</name>
    <name type="common">Asian catfish</name>
    <name type="synonym">Macropteronotus magur</name>
    <dbReference type="NCBI Taxonomy" id="1594786"/>
    <lineage>
        <taxon>Eukaryota</taxon>
        <taxon>Metazoa</taxon>
        <taxon>Chordata</taxon>
        <taxon>Craniata</taxon>
        <taxon>Vertebrata</taxon>
        <taxon>Euteleostomi</taxon>
        <taxon>Actinopterygii</taxon>
        <taxon>Neopterygii</taxon>
        <taxon>Teleostei</taxon>
        <taxon>Ostariophysi</taxon>
        <taxon>Siluriformes</taxon>
        <taxon>Clariidae</taxon>
        <taxon>Clarias</taxon>
    </lineage>
</organism>
<protein>
    <recommendedName>
        <fullName evidence="3">Ubiquitin carboxyl-terminal hydrolase</fullName>
        <ecNumber evidence="3">3.4.19.12</ecNumber>
    </recommendedName>
</protein>
<dbReference type="OrthoDB" id="10261212at2759"/>
<keyword evidence="3" id="KW-0833">Ubl conjugation pathway</keyword>
<dbReference type="EMBL" id="QNUK01000031">
    <property type="protein sequence ID" value="KAF5906557.1"/>
    <property type="molecule type" value="Genomic_DNA"/>
</dbReference>
<dbReference type="GO" id="GO:0006508">
    <property type="term" value="P:proteolysis"/>
    <property type="evidence" value="ECO:0007669"/>
    <property type="project" value="UniProtKB-KW"/>
</dbReference>
<evidence type="ECO:0000313" key="7">
    <source>
        <dbReference type="Proteomes" id="UP000727407"/>
    </source>
</evidence>
<dbReference type="GO" id="GO:0071108">
    <property type="term" value="P:protein K48-linked deubiquitination"/>
    <property type="evidence" value="ECO:0007669"/>
    <property type="project" value="TreeGrafter"/>
</dbReference>
<dbReference type="EC" id="3.4.19.12" evidence="3"/>
<comment type="function">
    <text evidence="3">Hydrolase that can specifically remove 'Lys-48'-linked conjugated ubiquitin from proteins. Has exodeubiquitinase activity and has a preference for long polyubiquitin chains. May play a regulatory role at the level of protein turnover.</text>
</comment>
<evidence type="ECO:0000259" key="5">
    <source>
        <dbReference type="Pfam" id="PF04424"/>
    </source>
</evidence>
<dbReference type="GO" id="GO:0004843">
    <property type="term" value="F:cysteine-type deubiquitinase activity"/>
    <property type="evidence" value="ECO:0007669"/>
    <property type="project" value="UniProtKB-UniRule"/>
</dbReference>
<dbReference type="AlphaFoldDB" id="A0A8J4X6U9"/>
<comment type="catalytic activity">
    <reaction evidence="1 3">
        <text>Thiol-dependent hydrolysis of ester, thioester, amide, peptide and isopeptide bonds formed by the C-terminal Gly of ubiquitin (a 76-residue protein attached to proteins as an intracellular targeting signal).</text>
        <dbReference type="EC" id="3.4.19.12"/>
    </reaction>
</comment>
<dbReference type="Proteomes" id="UP000727407">
    <property type="component" value="Unassembled WGS sequence"/>
</dbReference>
<keyword evidence="3" id="KW-0788">Thiol protease</keyword>
<dbReference type="GO" id="GO:1990380">
    <property type="term" value="F:K48-linked deubiquitinase activity"/>
    <property type="evidence" value="ECO:0007669"/>
    <property type="project" value="UniProtKB-UniRule"/>
</dbReference>
<feature type="region of interest" description="Disordered" evidence="4">
    <location>
        <begin position="1"/>
        <end position="136"/>
    </location>
</feature>
<comment type="similarity">
    <text evidence="2 3">Belongs to the MINDY deubiquitinase family. FAM63 subfamily.</text>
</comment>
<proteinExistence type="inferred from homology"/>
<evidence type="ECO:0000256" key="4">
    <source>
        <dbReference type="SAM" id="MobiDB-lite"/>
    </source>
</evidence>
<evidence type="ECO:0000313" key="6">
    <source>
        <dbReference type="EMBL" id="KAF5906557.1"/>
    </source>
</evidence>
<evidence type="ECO:0000256" key="3">
    <source>
        <dbReference type="RuleBase" id="RU367139"/>
    </source>
</evidence>
<gene>
    <name evidence="6" type="primary">fam63b</name>
    <name evidence="6" type="ORF">DAT39_003691</name>
</gene>
<comment type="caution">
    <text evidence="6">The sequence shown here is derived from an EMBL/GenBank/DDBJ whole genome shotgun (WGS) entry which is preliminary data.</text>
</comment>
<dbReference type="GO" id="GO:0036435">
    <property type="term" value="F:K48-linked polyubiquitin modification-dependent protein binding"/>
    <property type="evidence" value="ECO:0007669"/>
    <property type="project" value="UniProtKB-UniRule"/>
</dbReference>
<dbReference type="GO" id="GO:0140934">
    <property type="term" value="F:histone deubiquitinase activity"/>
    <property type="evidence" value="ECO:0007669"/>
    <property type="project" value="UniProtKB-UniRule"/>
</dbReference>
<feature type="non-terminal residue" evidence="6">
    <location>
        <position position="204"/>
    </location>
</feature>
<feature type="domain" description="MINDY deubiquitinase" evidence="5">
    <location>
        <begin position="143"/>
        <end position="190"/>
    </location>
</feature>
<keyword evidence="3" id="KW-0645">Protease</keyword>
<dbReference type="GO" id="GO:0016807">
    <property type="term" value="F:cysteine-type carboxypeptidase activity"/>
    <property type="evidence" value="ECO:0007669"/>
    <property type="project" value="TreeGrafter"/>
</dbReference>
<sequence length="204" mass="21242">MDAGGKLVQSAGAPLGHGACESAAGNNADAPTDSELVSKPSTEEPSGGARSARGGITEQEASSVCAADSKAKSESNEGTLSQGLPSLDSLESFSNLNSSCPSSEPVSEALEDQDKALVPQGQPGAEGGKAQSCRERGGAGQSIYHIKWIRWKEENTPIITQNENGPCPLLAIMNVLLLAWKVNNNKNNNNNSNKHEEFLASVPK</sequence>